<dbReference type="EMBL" id="LRRQ01000080">
    <property type="protein sequence ID" value="OAM89718.1"/>
    <property type="molecule type" value="Genomic_DNA"/>
</dbReference>
<evidence type="ECO:0000313" key="2">
    <source>
        <dbReference type="EMBL" id="OAM89718.1"/>
    </source>
</evidence>
<proteinExistence type="predicted"/>
<evidence type="ECO:0000256" key="1">
    <source>
        <dbReference type="SAM" id="Coils"/>
    </source>
</evidence>
<sequence length="171" mass="18273">MRRTDLIAGCVAALLLGAGCATSKKKPSVAEAPPPVPVAGTDLDQHNVEKIRTGETLKAYPIGRYVDPGDPNVMHESHVVYRKESGANWNLAPNAPTVVPLGPVLAVSDGATQPNPLPAELEQKVAEQNQLMAALIEQNEALAAELTKLSKELTDLRRRAVDNSKTEEARP</sequence>
<organism evidence="2 3">
    <name type="scientific">Termitidicoccus mucosus</name>
    <dbReference type="NCBI Taxonomy" id="1184151"/>
    <lineage>
        <taxon>Bacteria</taxon>
        <taxon>Pseudomonadati</taxon>
        <taxon>Verrucomicrobiota</taxon>
        <taxon>Opitutia</taxon>
        <taxon>Opitutales</taxon>
        <taxon>Opitutaceae</taxon>
        <taxon>Termitidicoccus</taxon>
    </lineage>
</organism>
<feature type="coiled-coil region" evidence="1">
    <location>
        <begin position="125"/>
        <end position="159"/>
    </location>
</feature>
<keyword evidence="3" id="KW-1185">Reference proteome</keyword>
<reference evidence="2 3" key="1">
    <citation type="submission" date="2016-01" db="EMBL/GenBank/DDBJ databases">
        <title>High potential of lignocellulose degradation of a new Verrucomicrobia species.</title>
        <authorList>
            <person name="Wang Y."/>
            <person name="Shi Y."/>
            <person name="Qiu Z."/>
            <person name="Liu S."/>
            <person name="Yang H."/>
        </authorList>
    </citation>
    <scope>NUCLEOTIDE SEQUENCE [LARGE SCALE GENOMIC DNA]</scope>
    <source>
        <strain evidence="2 3">TSB47</strain>
    </source>
</reference>
<evidence type="ECO:0000313" key="3">
    <source>
        <dbReference type="Proteomes" id="UP000078486"/>
    </source>
</evidence>
<protein>
    <submittedName>
        <fullName evidence="2">Uncharacterized protein</fullName>
    </submittedName>
</protein>
<dbReference type="RefSeq" id="WP_068770457.1">
    <property type="nucleotide sequence ID" value="NZ_CP109796.1"/>
</dbReference>
<dbReference type="Proteomes" id="UP000078486">
    <property type="component" value="Unassembled WGS sequence"/>
</dbReference>
<accession>A0A178IIY8</accession>
<comment type="caution">
    <text evidence="2">The sequence shown here is derived from an EMBL/GenBank/DDBJ whole genome shotgun (WGS) entry which is preliminary data.</text>
</comment>
<dbReference type="OrthoDB" id="199810at2"/>
<keyword evidence="1" id="KW-0175">Coiled coil</keyword>
<dbReference type="PROSITE" id="PS51257">
    <property type="entry name" value="PROKAR_LIPOPROTEIN"/>
    <property type="match status" value="1"/>
</dbReference>
<dbReference type="STRING" id="1184151.AW736_11900"/>
<name>A0A178IIY8_9BACT</name>
<dbReference type="AlphaFoldDB" id="A0A178IIY8"/>
<gene>
    <name evidence="2" type="ORF">AW736_11900</name>
</gene>